<dbReference type="Proteomes" id="UP000017836">
    <property type="component" value="Unassembled WGS sequence"/>
</dbReference>
<evidence type="ECO:0000313" key="1">
    <source>
        <dbReference type="EMBL" id="ERN04588.1"/>
    </source>
</evidence>
<keyword evidence="2" id="KW-1185">Reference proteome</keyword>
<dbReference type="AlphaFoldDB" id="W1P9I5"/>
<dbReference type="EMBL" id="KI394195">
    <property type="protein sequence ID" value="ERN04588.1"/>
    <property type="molecule type" value="Genomic_DNA"/>
</dbReference>
<name>W1P9I5_AMBTC</name>
<proteinExistence type="predicted"/>
<protein>
    <submittedName>
        <fullName evidence="1">Uncharacterized protein</fullName>
    </submittedName>
</protein>
<evidence type="ECO:0000313" key="2">
    <source>
        <dbReference type="Proteomes" id="UP000017836"/>
    </source>
</evidence>
<gene>
    <name evidence="1" type="ORF">AMTR_s00075p00098150</name>
</gene>
<accession>W1P9I5</accession>
<dbReference type="Gramene" id="ERN04588">
    <property type="protein sequence ID" value="ERN04588"/>
    <property type="gene ID" value="AMTR_s00075p00098150"/>
</dbReference>
<organism evidence="1 2">
    <name type="scientific">Amborella trichopoda</name>
    <dbReference type="NCBI Taxonomy" id="13333"/>
    <lineage>
        <taxon>Eukaryota</taxon>
        <taxon>Viridiplantae</taxon>
        <taxon>Streptophyta</taxon>
        <taxon>Embryophyta</taxon>
        <taxon>Tracheophyta</taxon>
        <taxon>Spermatophyta</taxon>
        <taxon>Magnoliopsida</taxon>
        <taxon>Amborellales</taxon>
        <taxon>Amborellaceae</taxon>
        <taxon>Amborella</taxon>
    </lineage>
</organism>
<sequence>MQHGGAWRQRVTRGALDSMLRAWWQRTTARREARSAAAYGSQRHAVVACGEKRAGQSHAMRDTRQ</sequence>
<dbReference type="HOGENOM" id="CLU_2852666_0_0_1"/>
<reference evidence="2" key="1">
    <citation type="journal article" date="2013" name="Science">
        <title>The Amborella genome and the evolution of flowering plants.</title>
        <authorList>
            <consortium name="Amborella Genome Project"/>
        </authorList>
    </citation>
    <scope>NUCLEOTIDE SEQUENCE [LARGE SCALE GENOMIC DNA]</scope>
</reference>